<dbReference type="PANTHER" id="PTHR15907">
    <property type="entry name" value="DUF614 FAMILY PROTEIN-RELATED"/>
    <property type="match status" value="1"/>
</dbReference>
<dbReference type="NCBIfam" id="TIGR01571">
    <property type="entry name" value="A_thal_Cys_rich"/>
    <property type="match status" value="1"/>
</dbReference>
<gene>
    <name evidence="1" type="ORF">CPB83DRAFT_798016</name>
</gene>
<protein>
    <submittedName>
        <fullName evidence="1">PLAC8-domain-containing protein</fullName>
    </submittedName>
</protein>
<evidence type="ECO:0000313" key="1">
    <source>
        <dbReference type="EMBL" id="KAF9524337.1"/>
    </source>
</evidence>
<dbReference type="InterPro" id="IPR006461">
    <property type="entry name" value="PLAC_motif_containing"/>
</dbReference>
<proteinExistence type="predicted"/>
<name>A0A9P6E8C3_9AGAR</name>
<sequence>MSYQANPGMSVAGGNRNVKNIPIGADGRDWSNGFCGCLSEPGTCLTATCCPCITYGRLKHRHAHLNQQGTPDPEHGGCCTGDCMIHGVLTSCGFGWILQMMLRGEIRSRYNISGGACGDCLAAACCMPCQLTQESREIELEEQSFGKY</sequence>
<keyword evidence="2" id="KW-1185">Reference proteome</keyword>
<reference evidence="1" key="1">
    <citation type="submission" date="2020-11" db="EMBL/GenBank/DDBJ databases">
        <authorList>
            <consortium name="DOE Joint Genome Institute"/>
            <person name="Ahrendt S."/>
            <person name="Riley R."/>
            <person name="Andreopoulos W."/>
            <person name="Labutti K."/>
            <person name="Pangilinan J."/>
            <person name="Ruiz-Duenas F.J."/>
            <person name="Barrasa J.M."/>
            <person name="Sanchez-Garcia M."/>
            <person name="Camarero S."/>
            <person name="Miyauchi S."/>
            <person name="Serrano A."/>
            <person name="Linde D."/>
            <person name="Babiker R."/>
            <person name="Drula E."/>
            <person name="Ayuso-Fernandez I."/>
            <person name="Pacheco R."/>
            <person name="Padilla G."/>
            <person name="Ferreira P."/>
            <person name="Barriuso J."/>
            <person name="Kellner H."/>
            <person name="Castanera R."/>
            <person name="Alfaro M."/>
            <person name="Ramirez L."/>
            <person name="Pisabarro A.G."/>
            <person name="Kuo A."/>
            <person name="Tritt A."/>
            <person name="Lipzen A."/>
            <person name="He G."/>
            <person name="Yan M."/>
            <person name="Ng V."/>
            <person name="Cullen D."/>
            <person name="Martin F."/>
            <person name="Rosso M.-N."/>
            <person name="Henrissat B."/>
            <person name="Hibbett D."/>
            <person name="Martinez A.T."/>
            <person name="Grigoriev I.V."/>
        </authorList>
    </citation>
    <scope>NUCLEOTIDE SEQUENCE</scope>
    <source>
        <strain evidence="1">CBS 506.95</strain>
    </source>
</reference>
<dbReference type="Proteomes" id="UP000807306">
    <property type="component" value="Unassembled WGS sequence"/>
</dbReference>
<organism evidence="1 2">
    <name type="scientific">Crepidotus variabilis</name>
    <dbReference type="NCBI Taxonomy" id="179855"/>
    <lineage>
        <taxon>Eukaryota</taxon>
        <taxon>Fungi</taxon>
        <taxon>Dikarya</taxon>
        <taxon>Basidiomycota</taxon>
        <taxon>Agaricomycotina</taxon>
        <taxon>Agaricomycetes</taxon>
        <taxon>Agaricomycetidae</taxon>
        <taxon>Agaricales</taxon>
        <taxon>Agaricineae</taxon>
        <taxon>Crepidotaceae</taxon>
        <taxon>Crepidotus</taxon>
    </lineage>
</organism>
<evidence type="ECO:0000313" key="2">
    <source>
        <dbReference type="Proteomes" id="UP000807306"/>
    </source>
</evidence>
<comment type="caution">
    <text evidence="1">The sequence shown here is derived from an EMBL/GenBank/DDBJ whole genome shotgun (WGS) entry which is preliminary data.</text>
</comment>
<dbReference type="AlphaFoldDB" id="A0A9P6E8C3"/>
<dbReference type="EMBL" id="MU157900">
    <property type="protein sequence ID" value="KAF9524337.1"/>
    <property type="molecule type" value="Genomic_DNA"/>
</dbReference>
<dbReference type="Pfam" id="PF04749">
    <property type="entry name" value="PLAC8"/>
    <property type="match status" value="1"/>
</dbReference>
<accession>A0A9P6E8C3</accession>
<dbReference type="OrthoDB" id="1045822at2759"/>